<organism evidence="16 17">
    <name type="scientific">Thanatephorus cucumeris (strain AG1-IB / isolate 7/3/14)</name>
    <name type="common">Lettuce bottom rot fungus</name>
    <name type="synonym">Rhizoctonia solani</name>
    <dbReference type="NCBI Taxonomy" id="1108050"/>
    <lineage>
        <taxon>Eukaryota</taxon>
        <taxon>Fungi</taxon>
        <taxon>Dikarya</taxon>
        <taxon>Basidiomycota</taxon>
        <taxon>Agaricomycotina</taxon>
        <taxon>Agaricomycetes</taxon>
        <taxon>Cantharellales</taxon>
        <taxon>Ceratobasidiaceae</taxon>
        <taxon>Rhizoctonia</taxon>
        <taxon>Rhizoctonia solani AG-1</taxon>
    </lineage>
</organism>
<keyword evidence="8 13" id="KW-1133">Transmembrane helix</keyword>
<feature type="region of interest" description="Disordered" evidence="15">
    <location>
        <begin position="351"/>
        <end position="390"/>
    </location>
</feature>
<feature type="region of interest" description="Disordered" evidence="15">
    <location>
        <begin position="409"/>
        <end position="430"/>
    </location>
</feature>
<dbReference type="OrthoDB" id="4583at2759"/>
<dbReference type="STRING" id="1108050.A0A0B7FWG2"/>
<comment type="subcellular location">
    <subcellularLocation>
        <location evidence="1">Endomembrane system</location>
        <topology evidence="1">Multi-pass membrane protein</topology>
    </subcellularLocation>
    <subcellularLocation>
        <location evidence="13 14">Endoplasmic reticulum membrane</location>
        <topology evidence="13 14">Multi-pass membrane protein</topology>
    </subcellularLocation>
</comment>
<comment type="function">
    <text evidence="13 14">Catalyzes the first step of the methylation pathway of phosphatidylcholine biosynthesis, the SAM-dependent methylation of phosphatidylethanolamine (PE) to phosphatidylmonomethylethanolamine (PMME).</text>
</comment>
<evidence type="ECO:0000313" key="16">
    <source>
        <dbReference type="EMBL" id="CEL62301.1"/>
    </source>
</evidence>
<evidence type="ECO:0000256" key="12">
    <source>
        <dbReference type="ARBA" id="ARBA00023264"/>
    </source>
</evidence>
<evidence type="ECO:0000256" key="10">
    <source>
        <dbReference type="ARBA" id="ARBA00023136"/>
    </source>
</evidence>
<keyword evidence="6 13" id="KW-0812">Transmembrane</keyword>
<evidence type="ECO:0000256" key="14">
    <source>
        <dbReference type="RuleBase" id="RU361122"/>
    </source>
</evidence>
<evidence type="ECO:0000256" key="11">
    <source>
        <dbReference type="ARBA" id="ARBA00023209"/>
    </source>
</evidence>
<keyword evidence="7 13" id="KW-0256">Endoplasmic reticulum</keyword>
<keyword evidence="10 13" id="KW-0472">Membrane</keyword>
<evidence type="ECO:0000256" key="4">
    <source>
        <dbReference type="ARBA" id="ARBA00022679"/>
    </source>
</evidence>
<feature type="transmembrane region" description="Helical" evidence="13 14">
    <location>
        <begin position="629"/>
        <end position="658"/>
    </location>
</feature>
<feature type="region of interest" description="Disordered" evidence="15">
    <location>
        <begin position="1"/>
        <end position="28"/>
    </location>
</feature>
<dbReference type="HAMAP" id="MF_03217">
    <property type="entry name" value="PEMT"/>
    <property type="match status" value="1"/>
</dbReference>
<feature type="transmembrane region" description="Helical" evidence="13 14">
    <location>
        <begin position="201"/>
        <end position="217"/>
    </location>
</feature>
<proteinExistence type="inferred from homology"/>
<dbReference type="InterPro" id="IPR007318">
    <property type="entry name" value="Phopholipid_MeTrfase"/>
</dbReference>
<dbReference type="AlphaFoldDB" id="A0A0B7FWG2"/>
<dbReference type="GO" id="GO:0005789">
    <property type="term" value="C:endoplasmic reticulum membrane"/>
    <property type="evidence" value="ECO:0007669"/>
    <property type="project" value="UniProtKB-SubCell"/>
</dbReference>
<keyword evidence="2 13" id="KW-0444">Lipid biosynthesis</keyword>
<sequence length="999" mass="112772">MSVPPGLKRRKNSAKGIENVSAATSNPETAWGRTPAGQIFRIPTTQDVLTSLFHPLHPKSHLDLVNLALLGGQILLFALLPRAFSRALFLVYFAFWRLAYDVGLGWVLTKQSKRRWIVKQVQLRGWLDHERRPRVYEWIRNELRNKMGSDYSFDELPVEYNTWLLFRQVVDIILINDFLSYCMFAFTVFRIPDDIGLSTHALRWLVGLALILFNLWVKTEAHHIVKDYGWYWGDVFFERGRLVPSSSSDSNGTVFDTSLVFDGVFEMAPHPMYSVGYAGYYGLSLIAGNYALFFVSLWAHAMQFGFLVWFENPHIERAYGQKQLIGARTPIVPSTPLVDTLELPNSVNAGIDPADLSTPAHTDAETDLETETEAETDNLSPSISPTRPVPVQPLHVRIDSDGLVRLDSDSEAKPLKSHRPRHSRNKSTSKHDLLSRYFRKDVVGLKNIDLLRASDLKLVLLTLYVVLPSILPNTTVTYFVHALAWRIFHSFVLGGILKAQSRSKWLVRHFIERYHYEHGREDGALEEAFTSWKQIYTMSLYGTYTSFALLAWKTYTPPTEWTAGDQLLRHTLGVLLLALHLWAALQTFEILGVFGWFFGDFFISDYPIQLSYTGIYRFLNNPERTMSGAALFGLALISGSHAVLWLAVASVGAHWWFLSFVERPHMKKLYGDSIRKEAGLTKTLKSVASRNANVARVAHEVSGTFEKVYGDAAVAVEEFLSRSTPIISEVVQDTRVLLQQSKEKLVITRVANDLSSFDVSKYHMSVVPVNSNGDLRFHIGEPIKVTWHAPTEHSKRDWIGIYRVGANSSNLVTKVNSQGMWVPVHDDQWDGDVPVLQKKVSLPDSGEVVFQKDQLPWQVGKYELRYHHDGKYNVMSIAGPVEVYVSKPETVDFDSVRQTLLRIVTLCLDSDPSLVPLSAGINYAPSDHDSAPRNTASSALRSDPDDFRFWSERQAKRITAAVRAAFGVEYSPEVIVADANVTALSNRVVNSLKLLGQDA</sequence>
<dbReference type="GO" id="GO:0032259">
    <property type="term" value="P:methylation"/>
    <property type="evidence" value="ECO:0007669"/>
    <property type="project" value="UniProtKB-KW"/>
</dbReference>
<evidence type="ECO:0000256" key="13">
    <source>
        <dbReference type="HAMAP-Rule" id="MF_03217"/>
    </source>
</evidence>
<dbReference type="Proteomes" id="UP000059188">
    <property type="component" value="Unassembled WGS sequence"/>
</dbReference>
<feature type="transmembrane region" description="Helical" evidence="13 14">
    <location>
        <begin position="456"/>
        <end position="472"/>
    </location>
</feature>
<keyword evidence="3 13" id="KW-0489">Methyltransferase</keyword>
<evidence type="ECO:0000256" key="6">
    <source>
        <dbReference type="ARBA" id="ARBA00022692"/>
    </source>
</evidence>
<name>A0A0B7FWG2_THACB</name>
<dbReference type="GO" id="GO:0004608">
    <property type="term" value="F:phosphatidylethanolamine N-methyltransferase activity"/>
    <property type="evidence" value="ECO:0007669"/>
    <property type="project" value="UniProtKB-UniRule"/>
</dbReference>
<evidence type="ECO:0000256" key="2">
    <source>
        <dbReference type="ARBA" id="ARBA00022516"/>
    </source>
</evidence>
<accession>A0A0B7FWG2</accession>
<comment type="caution">
    <text evidence="13 14">Lacks conserved residue(s) required for the propagation of feature annotation.</text>
</comment>
<comment type="pathway">
    <text evidence="13 14">Phospholipid metabolism; phosphatidylcholine biosynthesis.</text>
</comment>
<evidence type="ECO:0000256" key="5">
    <source>
        <dbReference type="ARBA" id="ARBA00022691"/>
    </source>
</evidence>
<evidence type="ECO:0000256" key="3">
    <source>
        <dbReference type="ARBA" id="ARBA00022603"/>
    </source>
</evidence>
<gene>
    <name evidence="16" type="primary">cho2</name>
    <name evidence="16" type="ORF">RSOLAG1IB_10359</name>
</gene>
<dbReference type="EMBL" id="LN679165">
    <property type="protein sequence ID" value="CEL62301.1"/>
    <property type="molecule type" value="Genomic_DNA"/>
</dbReference>
<evidence type="ECO:0000256" key="1">
    <source>
        <dbReference type="ARBA" id="ARBA00004127"/>
    </source>
</evidence>
<comment type="similarity">
    <text evidence="13 14">Belongs to the class VI-like SAM-binding methyltransferase superfamily. CHO2 family.</text>
</comment>
<dbReference type="PANTHER" id="PTHR32138:SF0">
    <property type="entry name" value="PHOSPHATIDYLETHANOLAMINE N-METHYLTRANSFERASE"/>
    <property type="match status" value="1"/>
</dbReference>
<dbReference type="PIRSF" id="PIRSF000383">
    <property type="entry name" value="PEAMT"/>
    <property type="match status" value="1"/>
</dbReference>
<dbReference type="Pfam" id="PF04191">
    <property type="entry name" value="PEMT"/>
    <property type="match status" value="2"/>
</dbReference>
<feature type="transmembrane region" description="Helical" evidence="13 14">
    <location>
        <begin position="169"/>
        <end position="189"/>
    </location>
</feature>
<evidence type="ECO:0000256" key="15">
    <source>
        <dbReference type="SAM" id="MobiDB-lite"/>
    </source>
</evidence>
<feature type="transmembrane region" description="Helical" evidence="13 14">
    <location>
        <begin position="90"/>
        <end position="109"/>
    </location>
</feature>
<keyword evidence="5 13" id="KW-0949">S-adenosyl-L-methionine</keyword>
<evidence type="ECO:0000256" key="8">
    <source>
        <dbReference type="ARBA" id="ARBA00022989"/>
    </source>
</evidence>
<dbReference type="GO" id="GO:0006656">
    <property type="term" value="P:phosphatidylcholine biosynthetic process"/>
    <property type="evidence" value="ECO:0007669"/>
    <property type="project" value="UniProtKB-UniRule"/>
</dbReference>
<keyword evidence="11 13" id="KW-0594">Phospholipid biosynthesis</keyword>
<keyword evidence="4 13" id="KW-0808">Transferase</keyword>
<dbReference type="Gene3D" id="1.20.120.1630">
    <property type="match status" value="1"/>
</dbReference>
<reference evidence="16 17" key="1">
    <citation type="submission" date="2014-11" db="EMBL/GenBank/DDBJ databases">
        <authorList>
            <person name="Wibberg Daniel"/>
        </authorList>
    </citation>
    <scope>NUCLEOTIDE SEQUENCE [LARGE SCALE GENOMIC DNA]</scope>
    <source>
        <strain evidence="16">Rhizoctonia solani AG1-IB 7/3/14</strain>
    </source>
</reference>
<evidence type="ECO:0000256" key="9">
    <source>
        <dbReference type="ARBA" id="ARBA00023098"/>
    </source>
</evidence>
<keyword evidence="12 13" id="KW-1208">Phospholipid metabolism</keyword>
<dbReference type="PROSITE" id="PS51598">
    <property type="entry name" value="SAM_CHO2"/>
    <property type="match status" value="1"/>
</dbReference>
<dbReference type="UniPathway" id="UPA00753"/>
<feature type="compositionally biased region" description="Basic residues" evidence="15">
    <location>
        <begin position="415"/>
        <end position="428"/>
    </location>
</feature>
<dbReference type="Gene3D" id="2.60.40.2840">
    <property type="match status" value="1"/>
</dbReference>
<evidence type="ECO:0000256" key="7">
    <source>
        <dbReference type="ARBA" id="ARBA00022824"/>
    </source>
</evidence>
<dbReference type="PANTHER" id="PTHR32138">
    <property type="entry name" value="PHOSPHATIDYLETHANOLAMINE N-METHYLTRANSFERASE"/>
    <property type="match status" value="1"/>
</dbReference>
<feature type="compositionally biased region" description="Acidic residues" evidence="15">
    <location>
        <begin position="365"/>
        <end position="376"/>
    </location>
</feature>
<dbReference type="SMR" id="A0A0B7FWG2"/>
<feature type="transmembrane region" description="Helical" evidence="13 14">
    <location>
        <begin position="574"/>
        <end position="598"/>
    </location>
</feature>
<keyword evidence="17" id="KW-1185">Reference proteome</keyword>
<dbReference type="EC" id="2.1.1.17" evidence="13 14"/>
<keyword evidence="9 13" id="KW-0443">Lipid metabolism</keyword>
<protein>
    <recommendedName>
        <fullName evidence="13 14">Phosphatidylethanolamine N-methyltransferase</fullName>
        <shortName evidence="13">PE methyltransferase</shortName>
        <shortName evidence="13 14">PEAMT</shortName>
        <shortName evidence="13">PEMT</shortName>
        <ecNumber evidence="13 14">2.1.1.17</ecNumber>
    </recommendedName>
</protein>
<evidence type="ECO:0000313" key="17">
    <source>
        <dbReference type="Proteomes" id="UP000059188"/>
    </source>
</evidence>
<comment type="catalytic activity">
    <reaction evidence="13 14">
        <text>a 1,2-diacyl-sn-glycero-3-phosphoethanolamine + S-adenosyl-L-methionine = a 1,2-diacyl-sn-glycero-3-phospho-N-methylethanolamine + S-adenosyl-L-homocysteine + H(+)</text>
        <dbReference type="Rhea" id="RHEA:11164"/>
        <dbReference type="ChEBI" id="CHEBI:15378"/>
        <dbReference type="ChEBI" id="CHEBI:57856"/>
        <dbReference type="ChEBI" id="CHEBI:59789"/>
        <dbReference type="ChEBI" id="CHEBI:64573"/>
        <dbReference type="ChEBI" id="CHEBI:64612"/>
        <dbReference type="EC" id="2.1.1.17"/>
    </reaction>
</comment>
<dbReference type="InterPro" id="IPR016219">
    <property type="entry name" value="Phosphatid-EA_MeTrfase_fun"/>
</dbReference>